<keyword evidence="3" id="KW-1185">Reference proteome</keyword>
<name>A0A3B7MTF5_9BACT</name>
<evidence type="ECO:0000313" key="3">
    <source>
        <dbReference type="Proteomes" id="UP000263900"/>
    </source>
</evidence>
<feature type="compositionally biased region" description="Polar residues" evidence="1">
    <location>
        <begin position="67"/>
        <end position="81"/>
    </location>
</feature>
<evidence type="ECO:0000313" key="2">
    <source>
        <dbReference type="EMBL" id="AXY76673.1"/>
    </source>
</evidence>
<feature type="region of interest" description="Disordered" evidence="1">
    <location>
        <begin position="67"/>
        <end position="87"/>
    </location>
</feature>
<dbReference type="AlphaFoldDB" id="A0A3B7MTF5"/>
<organism evidence="2 3">
    <name type="scientific">Paraflavitalea soli</name>
    <dbReference type="NCBI Taxonomy" id="2315862"/>
    <lineage>
        <taxon>Bacteria</taxon>
        <taxon>Pseudomonadati</taxon>
        <taxon>Bacteroidota</taxon>
        <taxon>Chitinophagia</taxon>
        <taxon>Chitinophagales</taxon>
        <taxon>Chitinophagaceae</taxon>
        <taxon>Paraflavitalea</taxon>
    </lineage>
</organism>
<proteinExistence type="predicted"/>
<dbReference type="EMBL" id="CP032157">
    <property type="protein sequence ID" value="AXY76673.1"/>
    <property type="molecule type" value="Genomic_DNA"/>
</dbReference>
<accession>A0A3B7MTF5</accession>
<reference evidence="2 3" key="1">
    <citation type="submission" date="2018-09" db="EMBL/GenBank/DDBJ databases">
        <title>Genome sequencing of strain 6GH32-13.</title>
        <authorList>
            <person name="Weon H.-Y."/>
            <person name="Heo J."/>
            <person name="Kwon S.-W."/>
        </authorList>
    </citation>
    <scope>NUCLEOTIDE SEQUENCE [LARGE SCALE GENOMIC DNA]</scope>
    <source>
        <strain evidence="2 3">5GH32-13</strain>
    </source>
</reference>
<protein>
    <submittedName>
        <fullName evidence="2">Uncharacterized protein</fullName>
    </submittedName>
</protein>
<gene>
    <name evidence="2" type="ORF">D3H65_22935</name>
</gene>
<sequence>MNDSIGKSIDSPVIYAKNPEKGLCQRLQISQWSLDFFNNKYTAKQNNTTGGIKIRISIIGEPNKISNGSIFQQSGTDQLKTVKTPGR</sequence>
<evidence type="ECO:0000256" key="1">
    <source>
        <dbReference type="SAM" id="MobiDB-lite"/>
    </source>
</evidence>
<dbReference type="KEGG" id="pseg:D3H65_22935"/>
<dbReference type="Proteomes" id="UP000263900">
    <property type="component" value="Chromosome"/>
</dbReference>